<dbReference type="AlphaFoldDB" id="A0A226EDR4"/>
<feature type="coiled-coil region" evidence="1">
    <location>
        <begin position="270"/>
        <end position="318"/>
    </location>
</feature>
<dbReference type="EMBL" id="LNIX01000004">
    <property type="protein sequence ID" value="OXA55187.1"/>
    <property type="molecule type" value="Genomic_DNA"/>
</dbReference>
<protein>
    <submittedName>
        <fullName evidence="2">Uncharacterized protein</fullName>
    </submittedName>
</protein>
<reference evidence="2 3" key="1">
    <citation type="submission" date="2015-12" db="EMBL/GenBank/DDBJ databases">
        <title>The genome of Folsomia candida.</title>
        <authorList>
            <person name="Faddeeva A."/>
            <person name="Derks M.F."/>
            <person name="Anvar Y."/>
            <person name="Smit S."/>
            <person name="Van Straalen N."/>
            <person name="Roelofs D."/>
        </authorList>
    </citation>
    <scope>NUCLEOTIDE SEQUENCE [LARGE SCALE GENOMIC DNA]</scope>
    <source>
        <strain evidence="2 3">VU population</strain>
        <tissue evidence="2">Whole body</tissue>
    </source>
</reference>
<gene>
    <name evidence="2" type="ORF">Fcan01_09266</name>
</gene>
<name>A0A226EDR4_FOLCA</name>
<dbReference type="Proteomes" id="UP000198287">
    <property type="component" value="Unassembled WGS sequence"/>
</dbReference>
<keyword evidence="1" id="KW-0175">Coiled coil</keyword>
<evidence type="ECO:0000313" key="3">
    <source>
        <dbReference type="Proteomes" id="UP000198287"/>
    </source>
</evidence>
<evidence type="ECO:0000313" key="2">
    <source>
        <dbReference type="EMBL" id="OXA55187.1"/>
    </source>
</evidence>
<comment type="caution">
    <text evidence="2">The sequence shown here is derived from an EMBL/GenBank/DDBJ whole genome shotgun (WGS) entry which is preliminary data.</text>
</comment>
<accession>A0A226EDR4</accession>
<sequence>MSQKQYSWSAEWYEPDMVTIFSRFVGTSNKNPVDAAWHHFYFIRSASDKGVCTDGAYLELGKKFHPNGAVRYKGTGGVNSKDAHAKRAIVRTQRATTGHHASFQSMANLDSGEKAVIVANLEQVPVLSPLPTNIYWNGTPINQEIMPKSDLPKEHPDYGLHRDSCGRENQTLPTYKVVDMANAIMEFANPNATKGSAAKKFDVSHSSLQRNISDMEKESPVPTTLEEICLFVAKRSPMANREGCSEQVMAIPLTRQGVTKEKGPKAKKAKPNLQALLDEANARNAELEKKNRKLDKKVEELREKNDEKRKIIKKLRLKYEP</sequence>
<keyword evidence="3" id="KW-1185">Reference proteome</keyword>
<proteinExistence type="predicted"/>
<evidence type="ECO:0000256" key="1">
    <source>
        <dbReference type="SAM" id="Coils"/>
    </source>
</evidence>
<organism evidence="2 3">
    <name type="scientific">Folsomia candida</name>
    <name type="common">Springtail</name>
    <dbReference type="NCBI Taxonomy" id="158441"/>
    <lineage>
        <taxon>Eukaryota</taxon>
        <taxon>Metazoa</taxon>
        <taxon>Ecdysozoa</taxon>
        <taxon>Arthropoda</taxon>
        <taxon>Hexapoda</taxon>
        <taxon>Collembola</taxon>
        <taxon>Entomobryomorpha</taxon>
        <taxon>Isotomoidea</taxon>
        <taxon>Isotomidae</taxon>
        <taxon>Proisotominae</taxon>
        <taxon>Folsomia</taxon>
    </lineage>
</organism>